<organism evidence="2 3">
    <name type="scientific">Streptomyces neyagawaensis</name>
    <dbReference type="NCBI Taxonomy" id="42238"/>
    <lineage>
        <taxon>Bacteria</taxon>
        <taxon>Bacillati</taxon>
        <taxon>Actinomycetota</taxon>
        <taxon>Actinomycetes</taxon>
        <taxon>Kitasatosporales</taxon>
        <taxon>Streptomycetaceae</taxon>
        <taxon>Streptomyces</taxon>
    </lineage>
</organism>
<dbReference type="EMBL" id="JBEYXT010000078">
    <property type="protein sequence ID" value="MEU6803005.1"/>
    <property type="molecule type" value="Genomic_DNA"/>
</dbReference>
<accession>A0ABV3B0N7</accession>
<proteinExistence type="predicted"/>
<reference evidence="2 3" key="1">
    <citation type="submission" date="2024-06" db="EMBL/GenBank/DDBJ databases">
        <title>The Natural Products Discovery Center: Release of the First 8490 Sequenced Strains for Exploring Actinobacteria Biosynthetic Diversity.</title>
        <authorList>
            <person name="Kalkreuter E."/>
            <person name="Kautsar S.A."/>
            <person name="Yang D."/>
            <person name="Bader C.D."/>
            <person name="Teijaro C.N."/>
            <person name="Fluegel L."/>
            <person name="Davis C.M."/>
            <person name="Simpson J.R."/>
            <person name="Lauterbach L."/>
            <person name="Steele A.D."/>
            <person name="Gui C."/>
            <person name="Meng S."/>
            <person name="Li G."/>
            <person name="Viehrig K."/>
            <person name="Ye F."/>
            <person name="Su P."/>
            <person name="Kiefer A.F."/>
            <person name="Nichols A."/>
            <person name="Cepeda A.J."/>
            <person name="Yan W."/>
            <person name="Fan B."/>
            <person name="Jiang Y."/>
            <person name="Adhikari A."/>
            <person name="Zheng C.-J."/>
            <person name="Schuster L."/>
            <person name="Cowan T.M."/>
            <person name="Smanski M.J."/>
            <person name="Chevrette M.G."/>
            <person name="De Carvalho L.P.S."/>
            <person name="Shen B."/>
        </authorList>
    </citation>
    <scope>NUCLEOTIDE SEQUENCE [LARGE SCALE GENOMIC DNA]</scope>
    <source>
        <strain evidence="2 3">NPDC046851</strain>
    </source>
</reference>
<dbReference type="RefSeq" id="WP_359696740.1">
    <property type="nucleotide sequence ID" value="NZ_JBEYXT010000078.1"/>
</dbReference>
<protein>
    <submittedName>
        <fullName evidence="2">Uncharacterized protein</fullName>
    </submittedName>
</protein>
<name>A0ABV3B0N7_9ACTN</name>
<keyword evidence="3" id="KW-1185">Reference proteome</keyword>
<gene>
    <name evidence="2" type="ORF">ABZ931_18600</name>
</gene>
<comment type="caution">
    <text evidence="2">The sequence shown here is derived from an EMBL/GenBank/DDBJ whole genome shotgun (WGS) entry which is preliminary data.</text>
</comment>
<evidence type="ECO:0000256" key="1">
    <source>
        <dbReference type="SAM" id="MobiDB-lite"/>
    </source>
</evidence>
<evidence type="ECO:0000313" key="3">
    <source>
        <dbReference type="Proteomes" id="UP001551189"/>
    </source>
</evidence>
<sequence>MNAVVHRGARTHETEIRVAEAPAQAKERGGRGVGSIARRDGAIPGRSPAGRWSRANDVTEATGSPASPASDRVGGIVPPVDGGRPGR</sequence>
<dbReference type="Proteomes" id="UP001551189">
    <property type="component" value="Unassembled WGS sequence"/>
</dbReference>
<feature type="region of interest" description="Disordered" evidence="1">
    <location>
        <begin position="21"/>
        <end position="87"/>
    </location>
</feature>
<evidence type="ECO:0000313" key="2">
    <source>
        <dbReference type="EMBL" id="MEU6803005.1"/>
    </source>
</evidence>